<accession>A0AAV4SPM6</accession>
<dbReference type="Pfam" id="PF00058">
    <property type="entry name" value="Ldl_recept_b"/>
    <property type="match status" value="3"/>
</dbReference>
<dbReference type="Pfam" id="PF00057">
    <property type="entry name" value="Ldl_recept_a"/>
    <property type="match status" value="4"/>
</dbReference>
<feature type="domain" description="EGF-like calcium-binding" evidence="15">
    <location>
        <begin position="816"/>
        <end position="856"/>
    </location>
</feature>
<dbReference type="InterPro" id="IPR000033">
    <property type="entry name" value="LDLR_classB_rpt"/>
</dbReference>
<keyword evidence="9 12" id="KW-1015">Disulfide bond</keyword>
<dbReference type="InterPro" id="IPR002172">
    <property type="entry name" value="LDrepeatLR_classA_rpt"/>
</dbReference>
<dbReference type="PANTHER" id="PTHR22722">
    <property type="entry name" value="LOW-DENSITY LIPOPROTEIN RECEPTOR-RELATED PROTEIN 2-RELATED"/>
    <property type="match status" value="1"/>
</dbReference>
<evidence type="ECO:0000259" key="16">
    <source>
        <dbReference type="SMART" id="SM00181"/>
    </source>
</evidence>
<evidence type="ECO:0000256" key="8">
    <source>
        <dbReference type="ARBA" id="ARBA00023136"/>
    </source>
</evidence>
<comment type="subcellular location">
    <subcellularLocation>
        <location evidence="1">Membrane</location>
        <topology evidence="1">Single-pass membrane protein</topology>
    </subcellularLocation>
</comment>
<evidence type="ECO:0000256" key="13">
    <source>
        <dbReference type="PROSITE-ProRule" id="PRU00461"/>
    </source>
</evidence>
<evidence type="ECO:0000259" key="15">
    <source>
        <dbReference type="SMART" id="SM00179"/>
    </source>
</evidence>
<keyword evidence="17" id="KW-0449">Lipoprotein</keyword>
<dbReference type="AlphaFoldDB" id="A0AAV4SPM6"/>
<evidence type="ECO:0000256" key="12">
    <source>
        <dbReference type="PROSITE-ProRule" id="PRU00124"/>
    </source>
</evidence>
<evidence type="ECO:0000256" key="3">
    <source>
        <dbReference type="ARBA" id="ARBA00022583"/>
    </source>
</evidence>
<dbReference type="PANTHER" id="PTHR22722:SF14">
    <property type="entry name" value="MEGALIN, ISOFORM A"/>
    <property type="match status" value="1"/>
</dbReference>
<evidence type="ECO:0000256" key="4">
    <source>
        <dbReference type="ARBA" id="ARBA00022692"/>
    </source>
</evidence>
<dbReference type="Gene3D" id="2.120.10.30">
    <property type="entry name" value="TolB, C-terminal domain"/>
    <property type="match status" value="2"/>
</dbReference>
<dbReference type="InterPro" id="IPR023415">
    <property type="entry name" value="LDLR_class-A_CS"/>
</dbReference>
<dbReference type="InterPro" id="IPR036055">
    <property type="entry name" value="LDL_receptor-like_sf"/>
</dbReference>
<dbReference type="SMART" id="SM00179">
    <property type="entry name" value="EGF_CA"/>
    <property type="match status" value="2"/>
</dbReference>
<dbReference type="InterPro" id="IPR001881">
    <property type="entry name" value="EGF-like_Ca-bd_dom"/>
</dbReference>
<evidence type="ECO:0000256" key="1">
    <source>
        <dbReference type="ARBA" id="ARBA00004167"/>
    </source>
</evidence>
<name>A0AAV4SPM6_9ARAC</name>
<feature type="chain" id="PRO_5043360514" evidence="14">
    <location>
        <begin position="30"/>
        <end position="974"/>
    </location>
</feature>
<dbReference type="SUPFAM" id="SSF63825">
    <property type="entry name" value="YWTD domain"/>
    <property type="match status" value="2"/>
</dbReference>
<comment type="caution">
    <text evidence="17">The sequence shown here is derived from an EMBL/GenBank/DDBJ whole genome shotgun (WGS) entry which is preliminary data.</text>
</comment>
<dbReference type="SMART" id="SM00135">
    <property type="entry name" value="LY"/>
    <property type="match status" value="7"/>
</dbReference>
<evidence type="ECO:0000256" key="11">
    <source>
        <dbReference type="ARBA" id="ARBA00023180"/>
    </source>
</evidence>
<feature type="domain" description="EGF-like" evidence="16">
    <location>
        <begin position="819"/>
        <end position="856"/>
    </location>
</feature>
<gene>
    <name evidence="17" type="primary">LRP1</name>
    <name evidence="17" type="ORF">CDAR_434681</name>
</gene>
<feature type="signal peptide" evidence="14">
    <location>
        <begin position="1"/>
        <end position="29"/>
    </location>
</feature>
<dbReference type="EMBL" id="BPLQ01008209">
    <property type="protein sequence ID" value="GIY35944.1"/>
    <property type="molecule type" value="Genomic_DNA"/>
</dbReference>
<keyword evidence="10 17" id="KW-0675">Receptor</keyword>
<evidence type="ECO:0000256" key="10">
    <source>
        <dbReference type="ARBA" id="ARBA00023170"/>
    </source>
</evidence>
<dbReference type="GO" id="GO:0016324">
    <property type="term" value="C:apical plasma membrane"/>
    <property type="evidence" value="ECO:0007669"/>
    <property type="project" value="TreeGrafter"/>
</dbReference>
<dbReference type="SMART" id="SM00181">
    <property type="entry name" value="EGF"/>
    <property type="match status" value="4"/>
</dbReference>
<evidence type="ECO:0000313" key="18">
    <source>
        <dbReference type="Proteomes" id="UP001054837"/>
    </source>
</evidence>
<sequence>MSLKSNFAKYFINCCFWIIWLQLYPNVEGQACQVGHFKCEKSALCIPLGWVCDGEVDCNTTKVNDASDEDPSRCRKDYPCPKNYFRCNDGITCKKLSKLCDGNNDCPDFSDEGSFCRNKSMCSGNKCTYGCKPSPKGPTCFCGEGKEPVGNECMSVEDNKCEDEDLCDQICTKKGVSHECSCIDGYKVKGRKCIAINVPSKVPPTLIFSNSANLQHIFLNGSLTRNNSVVKVPEKSPLDFDHRNETICWAVTGGNSSGLECCKSFNFSVQWRLQLPQLYAQSTLSQIAYDWVSGNWYFLDAEREMLFVCKHLLSVCVTLIDIAISEPKDLALDPTKGLMFFTKWGHPHMHSSPALERAQMDGSNRTKLVSEKIVKPNGIAVDIPSENVYWIDIYLGTIERIKYDGTGRKTILRNNQMKNLDFISNNLIRLSIFEDYIYVTNVDGSNILAIPKHNVSSPKSIKSNKTHPFSIRIYHRQKQPNVTHPCAFHNGQCEQLCIPLFKQGVPISKCRCRAGFKLAKSPMQGKKCIPAKQGQFLLYGRGHPGAIKGISVEPTGRQEDVMAPILGLSRPIAMDYDAQTRFIYYSDAQRFMISRQKIDGNQREMYLEKGLYNCEGLAVDWMGRNLYWTDEGLYSIFVAKLDDSTIKKRIVHENMSHPKAIVLDPKRGMMYWSDWSNEMQTSGKEPAIGGKIKYAYMDGSNSKDFLSENLQWPNGLSIDYVDKKLYFCDAYLHRLERISLDGSNRQTLFEDVNKDPFQPQGFPFDLAHLDGYVFWSEYQHGLIQKLNLKNKTVTTLIKENPPLYQIKIFDIATQTGINDCTADNGGCSQLCLAIPGKHVCACRDGYSLSNDGVSCTGSSNYTEPTRCKDGEFECVKNLRCIDVRYLCDGDNDCGDGSDEDSSAGGKCEEFNCRVDQFQCDNNRCISIHWVCDGEQDCKDGSDEEPTIECRSEYSGFYLKGKNLEMSGHFIFQRK</sequence>
<dbReference type="Gene3D" id="4.10.400.10">
    <property type="entry name" value="Low-density Lipoprotein Receptor"/>
    <property type="match status" value="4"/>
</dbReference>
<dbReference type="SUPFAM" id="SSF57424">
    <property type="entry name" value="LDL receptor-like module"/>
    <property type="match status" value="4"/>
</dbReference>
<keyword evidence="2" id="KW-0245">EGF-like domain</keyword>
<feature type="repeat" description="LDL-receptor class B" evidence="13">
    <location>
        <begin position="624"/>
        <end position="667"/>
    </location>
</feature>
<feature type="disulfide bond" evidence="12">
    <location>
        <begin position="912"/>
        <end position="924"/>
    </location>
</feature>
<dbReference type="GO" id="GO:0006898">
    <property type="term" value="P:receptor-mediated endocytosis"/>
    <property type="evidence" value="ECO:0007669"/>
    <property type="project" value="TreeGrafter"/>
</dbReference>
<evidence type="ECO:0000256" key="7">
    <source>
        <dbReference type="ARBA" id="ARBA00022989"/>
    </source>
</evidence>
<dbReference type="CDD" id="cd00112">
    <property type="entry name" value="LDLa"/>
    <property type="match status" value="4"/>
</dbReference>
<keyword evidence="7" id="KW-1133">Transmembrane helix</keyword>
<keyword evidence="8" id="KW-0472">Membrane</keyword>
<feature type="domain" description="EGF-like calcium-binding" evidence="15">
    <location>
        <begin position="157"/>
        <end position="194"/>
    </location>
</feature>
<evidence type="ECO:0000256" key="6">
    <source>
        <dbReference type="ARBA" id="ARBA00022737"/>
    </source>
</evidence>
<feature type="domain" description="EGF-like" evidence="16">
    <location>
        <begin position="485"/>
        <end position="529"/>
    </location>
</feature>
<feature type="domain" description="EGF-like" evidence="16">
    <location>
        <begin position="115"/>
        <end position="154"/>
    </location>
</feature>
<reference evidence="17 18" key="1">
    <citation type="submission" date="2021-06" db="EMBL/GenBank/DDBJ databases">
        <title>Caerostris darwini draft genome.</title>
        <authorList>
            <person name="Kono N."/>
            <person name="Arakawa K."/>
        </authorList>
    </citation>
    <scope>NUCLEOTIDE SEQUENCE [LARGE SCALE GENOMIC DNA]</scope>
</reference>
<feature type="repeat" description="LDL-receptor class B" evidence="13">
    <location>
        <begin position="581"/>
        <end position="623"/>
    </location>
</feature>
<dbReference type="SMART" id="SM00192">
    <property type="entry name" value="LDLa"/>
    <property type="match status" value="4"/>
</dbReference>
<feature type="repeat" description="LDL-receptor class B" evidence="13">
    <location>
        <begin position="386"/>
        <end position="429"/>
    </location>
</feature>
<keyword evidence="3" id="KW-0254">Endocytosis</keyword>
<dbReference type="InterPro" id="IPR011042">
    <property type="entry name" value="6-blade_b-propeller_TolB-like"/>
</dbReference>
<keyword evidence="18" id="KW-1185">Reference proteome</keyword>
<dbReference type="GO" id="GO:0042562">
    <property type="term" value="F:hormone binding"/>
    <property type="evidence" value="ECO:0007669"/>
    <property type="project" value="TreeGrafter"/>
</dbReference>
<proteinExistence type="predicted"/>
<dbReference type="PROSITE" id="PS01209">
    <property type="entry name" value="LDLRA_1"/>
    <property type="match status" value="1"/>
</dbReference>
<dbReference type="PROSITE" id="PS50068">
    <property type="entry name" value="LDLRA_2"/>
    <property type="match status" value="4"/>
</dbReference>
<evidence type="ECO:0000313" key="17">
    <source>
        <dbReference type="EMBL" id="GIY35944.1"/>
    </source>
</evidence>
<dbReference type="Pfam" id="PF14670">
    <property type="entry name" value="FXa_inhibition"/>
    <property type="match status" value="1"/>
</dbReference>
<evidence type="ECO:0000256" key="5">
    <source>
        <dbReference type="ARBA" id="ARBA00022729"/>
    </source>
</evidence>
<keyword evidence="6" id="KW-0677">Repeat</keyword>
<feature type="domain" description="EGF-like" evidence="16">
    <location>
        <begin position="160"/>
        <end position="194"/>
    </location>
</feature>
<protein>
    <submittedName>
        <fullName evidence="17">Prolow-density lipoprotein receptor-related protein 1</fullName>
    </submittedName>
</protein>
<evidence type="ECO:0000256" key="2">
    <source>
        <dbReference type="ARBA" id="ARBA00022536"/>
    </source>
</evidence>
<keyword evidence="11" id="KW-0325">Glycoprotein</keyword>
<dbReference type="SUPFAM" id="SSF57196">
    <property type="entry name" value="EGF/Laminin"/>
    <property type="match status" value="1"/>
</dbReference>
<keyword evidence="4" id="KW-0812">Transmembrane</keyword>
<dbReference type="PROSITE" id="PS51120">
    <property type="entry name" value="LDLRB"/>
    <property type="match status" value="4"/>
</dbReference>
<feature type="disulfide bond" evidence="12">
    <location>
        <begin position="919"/>
        <end position="937"/>
    </location>
</feature>
<keyword evidence="5 14" id="KW-0732">Signal</keyword>
<evidence type="ECO:0000256" key="9">
    <source>
        <dbReference type="ARBA" id="ARBA00023157"/>
    </source>
</evidence>
<dbReference type="InterPro" id="IPR051221">
    <property type="entry name" value="LDLR-related"/>
</dbReference>
<dbReference type="GO" id="GO:0043235">
    <property type="term" value="C:receptor complex"/>
    <property type="evidence" value="ECO:0007669"/>
    <property type="project" value="TreeGrafter"/>
</dbReference>
<evidence type="ECO:0000256" key="14">
    <source>
        <dbReference type="SAM" id="SignalP"/>
    </source>
</evidence>
<feature type="repeat" description="LDL-receptor class B" evidence="13">
    <location>
        <begin position="668"/>
        <end position="722"/>
    </location>
</feature>
<comment type="caution">
    <text evidence="12">Lacks conserved residue(s) required for the propagation of feature annotation.</text>
</comment>
<dbReference type="FunFam" id="2.120.10.30:FF:000241">
    <property type="entry name" value="Low-density lipoprotein receptor-related protein 6"/>
    <property type="match status" value="2"/>
</dbReference>
<dbReference type="PRINTS" id="PR00261">
    <property type="entry name" value="LDLRECEPTOR"/>
</dbReference>
<organism evidence="17 18">
    <name type="scientific">Caerostris darwini</name>
    <dbReference type="NCBI Taxonomy" id="1538125"/>
    <lineage>
        <taxon>Eukaryota</taxon>
        <taxon>Metazoa</taxon>
        <taxon>Ecdysozoa</taxon>
        <taxon>Arthropoda</taxon>
        <taxon>Chelicerata</taxon>
        <taxon>Arachnida</taxon>
        <taxon>Araneae</taxon>
        <taxon>Araneomorphae</taxon>
        <taxon>Entelegynae</taxon>
        <taxon>Araneoidea</taxon>
        <taxon>Araneidae</taxon>
        <taxon>Caerostris</taxon>
    </lineage>
</organism>
<dbReference type="Proteomes" id="UP001054837">
    <property type="component" value="Unassembled WGS sequence"/>
</dbReference>
<dbReference type="InterPro" id="IPR000742">
    <property type="entry name" value="EGF"/>
</dbReference>
<dbReference type="GO" id="GO:0005509">
    <property type="term" value="F:calcium ion binding"/>
    <property type="evidence" value="ECO:0007669"/>
    <property type="project" value="InterPro"/>
</dbReference>